<dbReference type="Gene3D" id="3.40.50.10330">
    <property type="entry name" value="Probable inorganic polyphosphate/atp-NAD kinase, domain 1"/>
    <property type="match status" value="1"/>
</dbReference>
<dbReference type="AlphaFoldDB" id="A0AAF0GLZ1"/>
<keyword evidence="6" id="KW-0547">Nucleotide-binding</keyword>
<feature type="domain" description="DAGKc" evidence="13">
    <location>
        <begin position="1"/>
        <end position="131"/>
    </location>
</feature>
<keyword evidence="4" id="KW-0808">Transferase</keyword>
<gene>
    <name evidence="14" type="ORF">QBD03_08470</name>
</gene>
<dbReference type="InterPro" id="IPR017438">
    <property type="entry name" value="ATP-NAD_kinase_N"/>
</dbReference>
<comment type="similarity">
    <text evidence="2">Belongs to the diacylglycerol/lipid kinase family.</text>
</comment>
<evidence type="ECO:0000256" key="12">
    <source>
        <dbReference type="ARBA" id="ARBA00023264"/>
    </source>
</evidence>
<dbReference type="GO" id="GO:0046872">
    <property type="term" value="F:metal ion binding"/>
    <property type="evidence" value="ECO:0007669"/>
    <property type="project" value="UniProtKB-KW"/>
</dbReference>
<dbReference type="InterPro" id="IPR016064">
    <property type="entry name" value="NAD/diacylglycerol_kinase_sf"/>
</dbReference>
<dbReference type="InterPro" id="IPR005218">
    <property type="entry name" value="Diacylglycerol/lipid_kinase"/>
</dbReference>
<dbReference type="SMART" id="SM00046">
    <property type="entry name" value="DAGKc"/>
    <property type="match status" value="1"/>
</dbReference>
<keyword evidence="3" id="KW-0444">Lipid biosynthesis</keyword>
<comment type="cofactor">
    <cofactor evidence="1">
        <name>Mg(2+)</name>
        <dbReference type="ChEBI" id="CHEBI:18420"/>
    </cofactor>
</comment>
<dbReference type="RefSeq" id="WP_280102712.1">
    <property type="nucleotide sequence ID" value="NZ_CP122959.1"/>
</dbReference>
<evidence type="ECO:0000256" key="10">
    <source>
        <dbReference type="ARBA" id="ARBA00023098"/>
    </source>
</evidence>
<evidence type="ECO:0000256" key="6">
    <source>
        <dbReference type="ARBA" id="ARBA00022741"/>
    </source>
</evidence>
<dbReference type="GO" id="GO:0008654">
    <property type="term" value="P:phospholipid biosynthetic process"/>
    <property type="evidence" value="ECO:0007669"/>
    <property type="project" value="UniProtKB-KW"/>
</dbReference>
<dbReference type="GO" id="GO:0004143">
    <property type="term" value="F:ATP-dependent diacylglycerol kinase activity"/>
    <property type="evidence" value="ECO:0007669"/>
    <property type="project" value="TreeGrafter"/>
</dbReference>
<evidence type="ECO:0000313" key="14">
    <source>
        <dbReference type="EMBL" id="WGI18775.1"/>
    </source>
</evidence>
<dbReference type="Pfam" id="PF19279">
    <property type="entry name" value="YegS_C"/>
    <property type="match status" value="1"/>
</dbReference>
<dbReference type="GO" id="GO:0005886">
    <property type="term" value="C:plasma membrane"/>
    <property type="evidence" value="ECO:0007669"/>
    <property type="project" value="TreeGrafter"/>
</dbReference>
<keyword evidence="11" id="KW-0594">Phospholipid biosynthesis</keyword>
<evidence type="ECO:0000256" key="3">
    <source>
        <dbReference type="ARBA" id="ARBA00022516"/>
    </source>
</evidence>
<dbReference type="PROSITE" id="PS50146">
    <property type="entry name" value="DAGK"/>
    <property type="match status" value="1"/>
</dbReference>
<name>A0AAF0GLZ1_LATSK</name>
<reference evidence="14" key="1">
    <citation type="submission" date="2023-04" db="EMBL/GenBank/DDBJ databases">
        <title>Novel strain of Lactilactobacillus sakei and use thereof.</title>
        <authorList>
            <person name="Kim S.Y."/>
        </authorList>
    </citation>
    <scope>NUCLEOTIDE SEQUENCE</scope>
    <source>
        <strain evidence="14">HUP1</strain>
    </source>
</reference>
<evidence type="ECO:0000256" key="4">
    <source>
        <dbReference type="ARBA" id="ARBA00022679"/>
    </source>
</evidence>
<dbReference type="Proteomes" id="UP001179858">
    <property type="component" value="Chromosome"/>
</dbReference>
<evidence type="ECO:0000256" key="9">
    <source>
        <dbReference type="ARBA" id="ARBA00022842"/>
    </source>
</evidence>
<keyword evidence="5" id="KW-0479">Metal-binding</keyword>
<dbReference type="SUPFAM" id="SSF111331">
    <property type="entry name" value="NAD kinase/diacylglycerol kinase-like"/>
    <property type="match status" value="1"/>
</dbReference>
<evidence type="ECO:0000256" key="2">
    <source>
        <dbReference type="ARBA" id="ARBA00005983"/>
    </source>
</evidence>
<dbReference type="InterPro" id="IPR045540">
    <property type="entry name" value="YegS/DAGK_C"/>
</dbReference>
<evidence type="ECO:0000256" key="8">
    <source>
        <dbReference type="ARBA" id="ARBA00022840"/>
    </source>
</evidence>
<keyword evidence="10" id="KW-0443">Lipid metabolism</keyword>
<keyword evidence="7 14" id="KW-0418">Kinase</keyword>
<dbReference type="Gene3D" id="2.60.200.40">
    <property type="match status" value="1"/>
</dbReference>
<evidence type="ECO:0000256" key="7">
    <source>
        <dbReference type="ARBA" id="ARBA00022777"/>
    </source>
</evidence>
<evidence type="ECO:0000256" key="5">
    <source>
        <dbReference type="ARBA" id="ARBA00022723"/>
    </source>
</evidence>
<sequence>MDRYAVIYNPHSGQDHGESVGQKIEQALVEKQQTVELMPTKGPKDATRLAKKAAQAQFDIVVAVGGDGTINEVVSGLAPLEQPPHLGIVPAGTVNNLARVLQIPLDIDDAIANLLQGHLQPLDVGQVNDDYLISTMTLGILADAALNVTQSEKQKWGPLAFLNEGVHALAKHQHYPLTIETTHRHWQKDTQFLLVTLTNSVGGFTNFNPEAKPDDGYFHVFVAPKMSLARSVRFLPYFLTGNFKKIPGMTYFKANEITITTDNHQSVQTRIDGDPSTKSPLKMRLLAHKLQVITPNPDTTKSPLEQLKEQLDL</sequence>
<dbReference type="InterPro" id="IPR001206">
    <property type="entry name" value="Diacylglycerol_kinase_cat_dom"/>
</dbReference>
<evidence type="ECO:0000256" key="11">
    <source>
        <dbReference type="ARBA" id="ARBA00023209"/>
    </source>
</evidence>
<evidence type="ECO:0000313" key="15">
    <source>
        <dbReference type="Proteomes" id="UP001179858"/>
    </source>
</evidence>
<keyword evidence="12" id="KW-1208">Phospholipid metabolism</keyword>
<dbReference type="PANTHER" id="PTHR12358">
    <property type="entry name" value="SPHINGOSINE KINASE"/>
    <property type="match status" value="1"/>
</dbReference>
<dbReference type="EMBL" id="CP122959">
    <property type="protein sequence ID" value="WGI18775.1"/>
    <property type="molecule type" value="Genomic_DNA"/>
</dbReference>
<evidence type="ECO:0000256" key="1">
    <source>
        <dbReference type="ARBA" id="ARBA00001946"/>
    </source>
</evidence>
<protein>
    <submittedName>
        <fullName evidence="14">Diacylglycerol kinase family lipid kinase</fullName>
    </submittedName>
</protein>
<keyword evidence="8" id="KW-0067">ATP-binding</keyword>
<dbReference type="NCBIfam" id="TIGR00147">
    <property type="entry name" value="YegS/Rv2252/BmrU family lipid kinase"/>
    <property type="match status" value="1"/>
</dbReference>
<keyword evidence="9" id="KW-0460">Magnesium</keyword>
<dbReference type="PANTHER" id="PTHR12358:SF106">
    <property type="entry name" value="LIPID KINASE YEGS"/>
    <property type="match status" value="1"/>
</dbReference>
<organism evidence="14 15">
    <name type="scientific">Latilactobacillus sakei</name>
    <name type="common">Lactobacillus sakei</name>
    <dbReference type="NCBI Taxonomy" id="1599"/>
    <lineage>
        <taxon>Bacteria</taxon>
        <taxon>Bacillati</taxon>
        <taxon>Bacillota</taxon>
        <taxon>Bacilli</taxon>
        <taxon>Lactobacillales</taxon>
        <taxon>Lactobacillaceae</taxon>
        <taxon>Latilactobacillus</taxon>
    </lineage>
</organism>
<dbReference type="InterPro" id="IPR050187">
    <property type="entry name" value="Lipid_Phosphate_FormReg"/>
</dbReference>
<proteinExistence type="inferred from homology"/>
<dbReference type="Pfam" id="PF00781">
    <property type="entry name" value="DAGK_cat"/>
    <property type="match status" value="1"/>
</dbReference>
<evidence type="ECO:0000259" key="13">
    <source>
        <dbReference type="PROSITE" id="PS50146"/>
    </source>
</evidence>
<dbReference type="GO" id="GO:0005524">
    <property type="term" value="F:ATP binding"/>
    <property type="evidence" value="ECO:0007669"/>
    <property type="project" value="UniProtKB-KW"/>
</dbReference>
<accession>A0AAF0GLZ1</accession>